<dbReference type="Proteomes" id="UP000295217">
    <property type="component" value="Unassembled WGS sequence"/>
</dbReference>
<dbReference type="NCBIfam" id="NF033610">
    <property type="entry name" value="SLATT_3"/>
    <property type="match status" value="1"/>
</dbReference>
<evidence type="ECO:0000259" key="2">
    <source>
        <dbReference type="Pfam" id="PF18181"/>
    </source>
</evidence>
<reference evidence="4 5" key="1">
    <citation type="submission" date="2019-02" db="EMBL/GenBank/DDBJ databases">
        <title>Draft genome sequences of novel Actinobacteria.</title>
        <authorList>
            <person name="Sahin N."/>
            <person name="Ay H."/>
            <person name="Saygin H."/>
        </authorList>
    </citation>
    <scope>NUCLEOTIDE SEQUENCE [LARGE SCALE GENOMIC DNA]</scope>
    <source>
        <strain evidence="4 5">8K307</strain>
    </source>
</reference>
<dbReference type="NCBIfam" id="NF033634">
    <property type="entry name" value="SLATT_1"/>
    <property type="match status" value="1"/>
</dbReference>
<evidence type="ECO:0000256" key="1">
    <source>
        <dbReference type="SAM" id="Phobius"/>
    </source>
</evidence>
<name>A0A4R4ZZJ0_9ACTN</name>
<feature type="domain" description="SMODS and SLOG-associating 2TM effector" evidence="3">
    <location>
        <begin position="22"/>
        <end position="172"/>
    </location>
</feature>
<dbReference type="AlphaFoldDB" id="A0A4R4ZZJ0"/>
<dbReference type="InterPro" id="IPR040884">
    <property type="entry name" value="SLATT_1"/>
</dbReference>
<dbReference type="EMBL" id="SMLB01000067">
    <property type="protein sequence ID" value="TDD64505.1"/>
    <property type="molecule type" value="Genomic_DNA"/>
</dbReference>
<comment type="caution">
    <text evidence="4">The sequence shown here is derived from an EMBL/GenBank/DDBJ whole genome shotgun (WGS) entry which is preliminary data.</text>
</comment>
<sequence>MNSRSNESAMRGHHAHDDIELPGLFHAADAASRKAQKSYLALSATRLVSLLAAATFGAIGTTLDSNPFAWAILGCFTLAAIAEILLITLQPERDWYSGRALAESIKTLAWRYSVGAEPFEPSLSSTAAASLLRARITEVVSKGKDRLDLDPRPAAVTDSMKALRSSELEIQRATYVKFRTQDQKQWYSNKGSASARWARRWRYLLLAGEITAVAAAGAAIGSEDPIDFAGLIAAIVASGAAWLVLKQYSQLASAYRIAAVELALQEDALRDVEAEDWSQAVANAEEAISREHTMWLASRGVE</sequence>
<keyword evidence="1" id="KW-0472">Membrane</keyword>
<evidence type="ECO:0000313" key="4">
    <source>
        <dbReference type="EMBL" id="TDD64505.1"/>
    </source>
</evidence>
<feature type="transmembrane region" description="Helical" evidence="1">
    <location>
        <begin position="228"/>
        <end position="245"/>
    </location>
</feature>
<dbReference type="Pfam" id="PF18184">
    <property type="entry name" value="SLATT_3"/>
    <property type="match status" value="1"/>
</dbReference>
<dbReference type="Pfam" id="PF18181">
    <property type="entry name" value="SLATT_1"/>
    <property type="match status" value="1"/>
</dbReference>
<dbReference type="InterPro" id="IPR041116">
    <property type="entry name" value="SLATT_3"/>
</dbReference>
<feature type="transmembrane region" description="Helical" evidence="1">
    <location>
        <begin position="39"/>
        <end position="62"/>
    </location>
</feature>
<proteinExistence type="predicted"/>
<evidence type="ECO:0000313" key="5">
    <source>
        <dbReference type="Proteomes" id="UP000295217"/>
    </source>
</evidence>
<feature type="transmembrane region" description="Helical" evidence="1">
    <location>
        <begin position="68"/>
        <end position="89"/>
    </location>
</feature>
<feature type="domain" description="SMODS and SLOG-associating 2TM effector" evidence="2">
    <location>
        <begin position="175"/>
        <end position="295"/>
    </location>
</feature>
<organism evidence="4 5">
    <name type="scientific">Jiangella aurantiaca</name>
    <dbReference type="NCBI Taxonomy" id="2530373"/>
    <lineage>
        <taxon>Bacteria</taxon>
        <taxon>Bacillati</taxon>
        <taxon>Actinomycetota</taxon>
        <taxon>Actinomycetes</taxon>
        <taxon>Jiangellales</taxon>
        <taxon>Jiangellaceae</taxon>
        <taxon>Jiangella</taxon>
    </lineage>
</organism>
<evidence type="ECO:0000259" key="3">
    <source>
        <dbReference type="Pfam" id="PF18184"/>
    </source>
</evidence>
<keyword evidence="1" id="KW-1133">Transmembrane helix</keyword>
<accession>A0A4R4ZZJ0</accession>
<protein>
    <submittedName>
        <fullName evidence="4">DUF4231 domain-containing protein</fullName>
    </submittedName>
</protein>
<dbReference type="OrthoDB" id="9806639at2"/>
<gene>
    <name evidence="4" type="ORF">E1262_28075</name>
</gene>
<keyword evidence="5" id="KW-1185">Reference proteome</keyword>
<keyword evidence="1" id="KW-0812">Transmembrane</keyword>
<feature type="transmembrane region" description="Helical" evidence="1">
    <location>
        <begin position="203"/>
        <end position="222"/>
    </location>
</feature>